<evidence type="ECO:0000256" key="3">
    <source>
        <dbReference type="ARBA" id="ARBA00022989"/>
    </source>
</evidence>
<keyword evidence="6" id="KW-1185">Reference proteome</keyword>
<dbReference type="RefSeq" id="WP_407031189.1">
    <property type="nucleotide sequence ID" value="NZ_JAQGEF010000008.1"/>
</dbReference>
<comment type="caution">
    <text evidence="5">The sequence shown here is derived from an EMBL/GenBank/DDBJ whole genome shotgun (WGS) entry which is preliminary data.</text>
</comment>
<dbReference type="PANTHER" id="PTHR36985">
    <property type="entry name" value="TRANSLOCATION AND ASSEMBLY MODULE SUBUNIT TAMB"/>
    <property type="match status" value="1"/>
</dbReference>
<accession>A0ABT4UJV1</accession>
<name>A0ABT4UJV1_9BACT</name>
<keyword evidence="3" id="KW-1133">Transmembrane helix</keyword>
<proteinExistence type="predicted"/>
<reference evidence="5 6" key="1">
    <citation type="submission" date="2022-12" db="EMBL/GenBank/DDBJ databases">
        <title>Chitinophagaceae gen. sp. nov., a new member of the family Chitinophagaceae, isolated from soil in a chemical factory.</title>
        <authorList>
            <person name="Ke Z."/>
        </authorList>
    </citation>
    <scope>NUCLEOTIDE SEQUENCE [LARGE SCALE GENOMIC DNA]</scope>
    <source>
        <strain evidence="5 6">LY-5</strain>
    </source>
</reference>
<comment type="subcellular location">
    <subcellularLocation>
        <location evidence="1">Membrane</location>
        <topology evidence="1">Single-pass membrane protein</topology>
    </subcellularLocation>
</comment>
<gene>
    <name evidence="5" type="ORF">O3P16_08590</name>
</gene>
<evidence type="ECO:0000256" key="1">
    <source>
        <dbReference type="ARBA" id="ARBA00004167"/>
    </source>
</evidence>
<evidence type="ECO:0000256" key="2">
    <source>
        <dbReference type="ARBA" id="ARBA00022692"/>
    </source>
</evidence>
<keyword evidence="2" id="KW-0812">Transmembrane</keyword>
<evidence type="ECO:0000256" key="4">
    <source>
        <dbReference type="ARBA" id="ARBA00023136"/>
    </source>
</evidence>
<evidence type="ECO:0000313" key="6">
    <source>
        <dbReference type="Proteomes" id="UP001210231"/>
    </source>
</evidence>
<dbReference type="Proteomes" id="UP001210231">
    <property type="component" value="Unassembled WGS sequence"/>
</dbReference>
<dbReference type="PANTHER" id="PTHR36985:SF1">
    <property type="entry name" value="TRANSLOCATION AND ASSEMBLY MODULE SUBUNIT TAMB"/>
    <property type="match status" value="1"/>
</dbReference>
<evidence type="ECO:0000313" key="5">
    <source>
        <dbReference type="EMBL" id="MDA3614864.1"/>
    </source>
</evidence>
<dbReference type="EMBL" id="JAQGEF010000008">
    <property type="protein sequence ID" value="MDA3614864.1"/>
    <property type="molecule type" value="Genomic_DNA"/>
</dbReference>
<organism evidence="5 6">
    <name type="scientific">Polluticaenibacter yanchengensis</name>
    <dbReference type="NCBI Taxonomy" id="3014562"/>
    <lineage>
        <taxon>Bacteria</taxon>
        <taxon>Pseudomonadati</taxon>
        <taxon>Bacteroidota</taxon>
        <taxon>Chitinophagia</taxon>
        <taxon>Chitinophagales</taxon>
        <taxon>Chitinophagaceae</taxon>
        <taxon>Polluticaenibacter</taxon>
    </lineage>
</organism>
<sequence>MKRALRITYKTILGILLFLVVLWLLLQTSFFQNWIVGMVTNKLSKELGTTIKIEKVDIGWLNKLDLKGVYVEDQQKDTLASIGSLQVKITDWFIFKDSAEISYVKLKDANIKLQRNNDSVWNYQFLADYFGGGSKSDTKKKGIILKLKEVELENIAFKELDNWRGKNLIGGVGKLRMTANEIDFSRSIFDIDKLTVESPEFREIKKRGNWRRTDSVSYWKMRDMERLADTLPMEISAGKMVLKVRSLDISNGTLQFYNRRRRPSKPNEFDDRDIIVSNLTGQIDDLSFIGDTLFANVDIKANERSGIEIKRLKSRLKVDPGLMEFNKLDLEMNNSKLTNYFAMRYTDLDAMSEFIDSVKITANLDNSTISMEDIAFFAPALKGNTQQIKLTGSVNNATISNFNIDNLNLETGNTKVVGQLAMKGLTDIDKTVISFNTAGSKLDVRDFEIWAPQLKSLRNGPVGNLGVIDFKGKFFGFYDDFLLDGLVNTKAGYAYLDFSFKADGPKAGYNGNVIDADINAGQILDIPLLGKLKFRGSLSSDGLSDKSGIKFNGTVESGTYGGYTFKNITADALYKNSTLKSLFNINDPNLAGEIETTLDFNQAKQNYIANGTISTANLKALGLTNENIRFSGNFDIDFSGKNIDDFLGYAHFHNTNLLLDSKNLSFDSLTFTSTIDTAGIKHLSLRTNEATADVKGKFKLLSLPNSFQYFLSSYYPAFIPPPKNKAKDQDFSFEIITRNISPFLELFTKEVTGLDQSNIEGSINTNTSELYLNAGIPTVSIGTTHINSINIESSGTANRLNLLSSIGSISINDSLNFPDVTLRLGTQNDTSHIMLTTKSSGQLGNAQLDAFVYASKEGFEVKLNESSFLLNDKKWKVESNGNIELYNNIITTEGITFSQGEQKISIKTEPSEQGSSNDVRVNLKNVILNDLLPYILKEPRIEGLASGNINIEDPFKNLVAAYDLNIDQFALNNDSIGTIKLAGNYDNLRKSLETAIESKNQDYDFNARLNLNLNDSSDRKISVAAPIRKIKLSILKSYLGTILDDIDGIAEGNINFNGSIDKKMALTGNAKISSAFFKVGYTKCIYYADSATITMGDNFIDFGKINLRDNIDKNRARFGSFYGKMYHRMFDSLSFDLHARTDGMLVLNTKATDNDLFYGNAVAKASLDITGPGNNMYMKMSATPTDSSKISILNKVVRESGEADFIKFRTYGTEMVSVAASDNTNMTVDVDITATPLAKIDVILDDLTGDVIKASGSGNIKMNTSTLGSTTMRGRFDIETGSYDYNYQSLIRRPFTLEKADGNYIEWRGDPSNAILNVKAKYLTRKVSLGSLVGNGATNTTLDQSARNAKSDINVTATIKETLAAPSISFGIEIPQGSPIATNPSAQEMLNRIMRDTSELLRQVTYLIVFNSFAPYKEGASSYNPGADLAFNTITEIITREAGKILTNVIQQITGDRSINIEVNSKLYNSNMLTTGDQGKGTTGGIYDRVNFGLSFNKSFLNNRIIFNVGSDFDVGMSATTANSGFQFLPDFSIEFVLTSNRRLRAIVFKRDNLDIGGRRNRQGVSLSYRKDYESIFGQRKDSTFTSSGTINRKTN</sequence>
<evidence type="ECO:0008006" key="7">
    <source>
        <dbReference type="Google" id="ProtNLM"/>
    </source>
</evidence>
<keyword evidence="4" id="KW-0472">Membrane</keyword>
<protein>
    <recommendedName>
        <fullName evidence="7">Translocation/assembly module TamB</fullName>
    </recommendedName>
</protein>